<dbReference type="InterPro" id="IPR011009">
    <property type="entry name" value="Kinase-like_dom_sf"/>
</dbReference>
<comment type="caution">
    <text evidence="8">The sequence shown here is derived from an EMBL/GenBank/DDBJ whole genome shotgun (WGS) entry which is preliminary data.</text>
</comment>
<keyword evidence="3" id="KW-0732">Signal</keyword>
<dbReference type="PANTHER" id="PTHR48065:SF69">
    <property type="entry name" value="OS07G0466500 PROTEIN"/>
    <property type="match status" value="1"/>
</dbReference>
<sequence length="435" mass="47027">MKSSAKNLSNSVFVIVFAILLSSIDYTAHAFSPSKRDGREGTKAVALLASKASLHNESQSLLSSWIGSNYCGWVGISCNKASRGAYVDLEGYGVRGKLSNLNFTSFPHLLNLELSNNSLYGPIPSRIGSLLRLTYLNLSNNHLSGVIPSGIGMLISLSDLALQSNKLMGSIPPSIGNLSNLTALCLFNNHLSGPIPPTIENLANLIDLFLHVNHISGSIPPELGKLSSISDLRLYTNNLTGSIPLELENLNTFEVQKFILQKMETFQMPKLQERDLRALTEMRHRNNNHWVLIVVRDSELVAHLSDCGIAKLLNPALSNWTSFTGTLGYAAPVLTLEILMGRNPGDLISSLSLSSSSVSSPPAAYCLLLKDVLDTLPISSESGVGNSGIWCKTRICMLARKSSVPTNYAASFCGDIEAKANSSEFVPCDHIRIAI</sequence>
<evidence type="ECO:0000256" key="2">
    <source>
        <dbReference type="ARBA" id="ARBA00022614"/>
    </source>
</evidence>
<keyword evidence="5" id="KW-0472">Membrane</keyword>
<keyword evidence="9" id="KW-1185">Reference proteome</keyword>
<evidence type="ECO:0000313" key="8">
    <source>
        <dbReference type="EMBL" id="GFY85651.1"/>
    </source>
</evidence>
<gene>
    <name evidence="8" type="ORF">Acr_04g0003890</name>
</gene>
<dbReference type="InterPro" id="IPR055414">
    <property type="entry name" value="LRR_R13L4/SHOC2-like"/>
</dbReference>
<dbReference type="InterPro" id="IPR013210">
    <property type="entry name" value="LRR_N_plant-typ"/>
</dbReference>
<proteinExistence type="predicted"/>
<reference evidence="8 9" key="1">
    <citation type="submission" date="2019-07" db="EMBL/GenBank/DDBJ databases">
        <title>De Novo Assembly of kiwifruit Actinidia rufa.</title>
        <authorList>
            <person name="Sugita-Konishi S."/>
            <person name="Sato K."/>
            <person name="Mori E."/>
            <person name="Abe Y."/>
            <person name="Kisaki G."/>
            <person name="Hamano K."/>
            <person name="Suezawa K."/>
            <person name="Otani M."/>
            <person name="Fukuda T."/>
            <person name="Manabe T."/>
            <person name="Gomi K."/>
            <person name="Tabuchi M."/>
            <person name="Akimitsu K."/>
            <person name="Kataoka I."/>
        </authorList>
    </citation>
    <scope>NUCLEOTIDE SEQUENCE [LARGE SCALE GENOMIC DNA]</scope>
    <source>
        <strain evidence="9">cv. Fuchu</strain>
    </source>
</reference>
<feature type="domain" description="Leucine-rich repeat-containing N-terminal plant-type" evidence="6">
    <location>
        <begin position="46"/>
        <end position="79"/>
    </location>
</feature>
<dbReference type="SUPFAM" id="SSF52058">
    <property type="entry name" value="L domain-like"/>
    <property type="match status" value="1"/>
</dbReference>
<dbReference type="InterPro" id="IPR032675">
    <property type="entry name" value="LRR_dom_sf"/>
</dbReference>
<evidence type="ECO:0000259" key="7">
    <source>
        <dbReference type="Pfam" id="PF23598"/>
    </source>
</evidence>
<dbReference type="PANTHER" id="PTHR48065">
    <property type="entry name" value="OS10G0469600 PROTEIN"/>
    <property type="match status" value="1"/>
</dbReference>
<accession>A0A7J0EGS6</accession>
<evidence type="ECO:0000313" key="9">
    <source>
        <dbReference type="Proteomes" id="UP000585474"/>
    </source>
</evidence>
<evidence type="ECO:0000259" key="6">
    <source>
        <dbReference type="Pfam" id="PF08263"/>
    </source>
</evidence>
<evidence type="ECO:0000256" key="5">
    <source>
        <dbReference type="ARBA" id="ARBA00023136"/>
    </source>
</evidence>
<dbReference type="GO" id="GO:0016020">
    <property type="term" value="C:membrane"/>
    <property type="evidence" value="ECO:0007669"/>
    <property type="project" value="UniProtKB-SubCell"/>
</dbReference>
<comment type="subcellular location">
    <subcellularLocation>
        <location evidence="1">Membrane</location>
    </subcellularLocation>
</comment>
<evidence type="ECO:0000256" key="3">
    <source>
        <dbReference type="ARBA" id="ARBA00022729"/>
    </source>
</evidence>
<dbReference type="Pfam" id="PF08263">
    <property type="entry name" value="LRRNT_2"/>
    <property type="match status" value="1"/>
</dbReference>
<dbReference type="Pfam" id="PF23598">
    <property type="entry name" value="LRR_14"/>
    <property type="match status" value="1"/>
</dbReference>
<keyword evidence="2" id="KW-0433">Leucine-rich repeat</keyword>
<feature type="domain" description="Disease resistance R13L4/SHOC-2-like LRR" evidence="7">
    <location>
        <begin position="102"/>
        <end position="239"/>
    </location>
</feature>
<evidence type="ECO:0008006" key="10">
    <source>
        <dbReference type="Google" id="ProtNLM"/>
    </source>
</evidence>
<dbReference type="EMBL" id="BJWL01000004">
    <property type="protein sequence ID" value="GFY85651.1"/>
    <property type="molecule type" value="Genomic_DNA"/>
</dbReference>
<protein>
    <recommendedName>
        <fullName evidence="10">Leucine-rich repeat protein kinase family protein</fullName>
    </recommendedName>
</protein>
<dbReference type="SUPFAM" id="SSF56112">
    <property type="entry name" value="Protein kinase-like (PK-like)"/>
    <property type="match status" value="1"/>
</dbReference>
<organism evidence="8 9">
    <name type="scientific">Actinidia rufa</name>
    <dbReference type="NCBI Taxonomy" id="165716"/>
    <lineage>
        <taxon>Eukaryota</taxon>
        <taxon>Viridiplantae</taxon>
        <taxon>Streptophyta</taxon>
        <taxon>Embryophyta</taxon>
        <taxon>Tracheophyta</taxon>
        <taxon>Spermatophyta</taxon>
        <taxon>Magnoliopsida</taxon>
        <taxon>eudicotyledons</taxon>
        <taxon>Gunneridae</taxon>
        <taxon>Pentapetalae</taxon>
        <taxon>asterids</taxon>
        <taxon>Ericales</taxon>
        <taxon>Actinidiaceae</taxon>
        <taxon>Actinidia</taxon>
    </lineage>
</organism>
<dbReference type="OrthoDB" id="676979at2759"/>
<dbReference type="Proteomes" id="UP000585474">
    <property type="component" value="Unassembled WGS sequence"/>
</dbReference>
<dbReference type="Gene3D" id="3.80.10.10">
    <property type="entry name" value="Ribonuclease Inhibitor"/>
    <property type="match status" value="2"/>
</dbReference>
<dbReference type="FunFam" id="3.80.10.10:FF:000400">
    <property type="entry name" value="Nuclear pore complex protein NUP107"/>
    <property type="match status" value="1"/>
</dbReference>
<keyword evidence="4" id="KW-0677">Repeat</keyword>
<name>A0A7J0EGS6_9ERIC</name>
<evidence type="ECO:0000256" key="1">
    <source>
        <dbReference type="ARBA" id="ARBA00004370"/>
    </source>
</evidence>
<evidence type="ECO:0000256" key="4">
    <source>
        <dbReference type="ARBA" id="ARBA00022737"/>
    </source>
</evidence>
<dbReference type="AlphaFoldDB" id="A0A7J0EGS6"/>